<dbReference type="EMBL" id="LWCA01001096">
    <property type="protein sequence ID" value="OAF65924.1"/>
    <property type="molecule type" value="Genomic_DNA"/>
</dbReference>
<feature type="compositionally biased region" description="Polar residues" evidence="3">
    <location>
        <begin position="305"/>
        <end position="317"/>
    </location>
</feature>
<proteinExistence type="predicted"/>
<dbReference type="InterPro" id="IPR006020">
    <property type="entry name" value="PTB/PI_dom"/>
</dbReference>
<comment type="caution">
    <text evidence="5">The sequence shown here is derived from an EMBL/GenBank/DDBJ whole genome shotgun (WGS) entry which is preliminary data.</text>
</comment>
<dbReference type="PROSITE" id="PS01179">
    <property type="entry name" value="PID"/>
    <property type="match status" value="1"/>
</dbReference>
<dbReference type="Pfam" id="PF00640">
    <property type="entry name" value="PID"/>
    <property type="match status" value="1"/>
</dbReference>
<accession>A0A177AXK1</accession>
<dbReference type="InterPro" id="IPR016698">
    <property type="entry name" value="Numb/numb-like"/>
</dbReference>
<organism evidence="5 6">
    <name type="scientific">Intoshia linei</name>
    <dbReference type="NCBI Taxonomy" id="1819745"/>
    <lineage>
        <taxon>Eukaryota</taxon>
        <taxon>Metazoa</taxon>
        <taxon>Spiralia</taxon>
        <taxon>Lophotrochozoa</taxon>
        <taxon>Mesozoa</taxon>
        <taxon>Orthonectida</taxon>
        <taxon>Rhopaluridae</taxon>
        <taxon>Intoshia</taxon>
    </lineage>
</organism>
<feature type="domain" description="PID" evidence="4">
    <location>
        <begin position="33"/>
        <end position="165"/>
    </location>
</feature>
<keyword evidence="1" id="KW-0217">Developmental protein</keyword>
<dbReference type="PANTHER" id="PTHR47368:SF2">
    <property type="entry name" value="PID DOMAIN-CONTAINING PROTEIN"/>
    <property type="match status" value="1"/>
</dbReference>
<dbReference type="GO" id="GO:0005737">
    <property type="term" value="C:cytoplasm"/>
    <property type="evidence" value="ECO:0007669"/>
    <property type="project" value="TreeGrafter"/>
</dbReference>
<keyword evidence="2" id="KW-0597">Phosphoprotein</keyword>
<dbReference type="Gene3D" id="2.30.29.30">
    <property type="entry name" value="Pleckstrin-homology domain (PH domain)/Phosphotyrosine-binding domain (PTB)"/>
    <property type="match status" value="1"/>
</dbReference>
<evidence type="ECO:0000313" key="6">
    <source>
        <dbReference type="Proteomes" id="UP000078046"/>
    </source>
</evidence>
<name>A0A177AXK1_9BILA</name>
<evidence type="ECO:0000256" key="1">
    <source>
        <dbReference type="ARBA" id="ARBA00022473"/>
    </source>
</evidence>
<protein>
    <submittedName>
        <fullName evidence="5">PTB domain adapter protein CED-6</fullName>
    </submittedName>
</protein>
<evidence type="ECO:0000259" key="4">
    <source>
        <dbReference type="PROSITE" id="PS01179"/>
    </source>
</evidence>
<dbReference type="Proteomes" id="UP000078046">
    <property type="component" value="Unassembled WGS sequence"/>
</dbReference>
<evidence type="ECO:0000313" key="5">
    <source>
        <dbReference type="EMBL" id="OAF65924.1"/>
    </source>
</evidence>
<dbReference type="PANTHER" id="PTHR47368">
    <property type="entry name" value="NUMB"/>
    <property type="match status" value="1"/>
</dbReference>
<evidence type="ECO:0000256" key="2">
    <source>
        <dbReference type="ARBA" id="ARBA00022553"/>
    </source>
</evidence>
<dbReference type="AlphaFoldDB" id="A0A177AXK1"/>
<dbReference type="SMART" id="SM00462">
    <property type="entry name" value="PTB"/>
    <property type="match status" value="1"/>
</dbReference>
<dbReference type="SUPFAM" id="SSF50729">
    <property type="entry name" value="PH domain-like"/>
    <property type="match status" value="1"/>
</dbReference>
<gene>
    <name evidence="5" type="ORF">A3Q56_06335</name>
</gene>
<reference evidence="5 6" key="1">
    <citation type="submission" date="2016-04" db="EMBL/GenBank/DDBJ databases">
        <title>The genome of Intoshia linei affirms orthonectids as highly simplified spiralians.</title>
        <authorList>
            <person name="Mikhailov K.V."/>
            <person name="Slusarev G.S."/>
            <person name="Nikitin M.A."/>
            <person name="Logacheva M.D."/>
            <person name="Penin A."/>
            <person name="Aleoshin V."/>
            <person name="Panchin Y.V."/>
        </authorList>
    </citation>
    <scope>NUCLEOTIDE SEQUENCE [LARGE SCALE GENOMIC DNA]</scope>
    <source>
        <strain evidence="5">Intl2013</strain>
        <tissue evidence="5">Whole animal</tissue>
    </source>
</reference>
<dbReference type="InterPro" id="IPR011993">
    <property type="entry name" value="PH-like_dom_sf"/>
</dbReference>
<feature type="region of interest" description="Disordered" evidence="3">
    <location>
        <begin position="296"/>
        <end position="317"/>
    </location>
</feature>
<sequence>MNFLKRTFSSRRSKRSHNYSNIWDSDAKKVHAGSCSFQVKYLGAMEVSLSRGMGVCEAVIKKLHEKSKMKKKRSIRAIFYISGVSLRIVDEIYSSLLIDQVIDKVSFCTPDRYHRRGFAYICREGYTRRWMCHAFMTIKEPGERISRCVGVAFSICLESKQRRLELNHEKNFKELKNQESNTSNFSRKSSYRRTAIIDLKRDPQLAIIPAKNNYLYKSAKSIKVSPMTTLENTNIPLLNGSKSTFPPFKNNVPNSHYENINQSKSIILKEKLTDEEEIFQKIDEIVIHQKQLKLNDIPADHKKPSQNTDGKNASNGSILNNADIIEISL</sequence>
<dbReference type="OrthoDB" id="10070446at2759"/>
<keyword evidence="6" id="KW-1185">Reference proteome</keyword>
<evidence type="ECO:0000256" key="3">
    <source>
        <dbReference type="SAM" id="MobiDB-lite"/>
    </source>
</evidence>